<sequence length="183" mass="20367">MKQQAFPQGQDASTFDLCDLLSDEVYMYPSAVRPPEIVVRYNNSTCTLQYTPLGWKTIMASKPGLDLRYSKATVCPGYMFVYCRCSKVQGICLSIVGALRLFSPDTLSQLKDDQLPLGKRIDLTLQEAYWLVGSPSLEVRGKKSTTLLYLAGVCLRHCRLPLESDRFDLGIMGARSGGSRPLI</sequence>
<evidence type="ECO:0000313" key="2">
    <source>
        <dbReference type="Proteomes" id="UP001283361"/>
    </source>
</evidence>
<name>A0AAE0ZKY2_9GAST</name>
<dbReference type="EMBL" id="JAWDGP010003792">
    <property type="protein sequence ID" value="KAK3770666.1"/>
    <property type="molecule type" value="Genomic_DNA"/>
</dbReference>
<keyword evidence="2" id="KW-1185">Reference proteome</keyword>
<comment type="caution">
    <text evidence="1">The sequence shown here is derived from an EMBL/GenBank/DDBJ whole genome shotgun (WGS) entry which is preliminary data.</text>
</comment>
<protein>
    <submittedName>
        <fullName evidence="1">Uncharacterized protein</fullName>
    </submittedName>
</protein>
<proteinExistence type="predicted"/>
<dbReference type="AlphaFoldDB" id="A0AAE0ZKY2"/>
<dbReference type="Proteomes" id="UP001283361">
    <property type="component" value="Unassembled WGS sequence"/>
</dbReference>
<organism evidence="1 2">
    <name type="scientific">Elysia crispata</name>
    <name type="common">lettuce slug</name>
    <dbReference type="NCBI Taxonomy" id="231223"/>
    <lineage>
        <taxon>Eukaryota</taxon>
        <taxon>Metazoa</taxon>
        <taxon>Spiralia</taxon>
        <taxon>Lophotrochozoa</taxon>
        <taxon>Mollusca</taxon>
        <taxon>Gastropoda</taxon>
        <taxon>Heterobranchia</taxon>
        <taxon>Euthyneura</taxon>
        <taxon>Panpulmonata</taxon>
        <taxon>Sacoglossa</taxon>
        <taxon>Placobranchoidea</taxon>
        <taxon>Plakobranchidae</taxon>
        <taxon>Elysia</taxon>
    </lineage>
</organism>
<reference evidence="1" key="1">
    <citation type="journal article" date="2023" name="G3 (Bethesda)">
        <title>A reference genome for the long-term kleptoplast-retaining sea slug Elysia crispata morphotype clarki.</title>
        <authorList>
            <person name="Eastman K.E."/>
            <person name="Pendleton A.L."/>
            <person name="Shaikh M.A."/>
            <person name="Suttiyut T."/>
            <person name="Ogas R."/>
            <person name="Tomko P."/>
            <person name="Gavelis G."/>
            <person name="Widhalm J.R."/>
            <person name="Wisecaver J.H."/>
        </authorList>
    </citation>
    <scope>NUCLEOTIDE SEQUENCE</scope>
    <source>
        <strain evidence="1">ECLA1</strain>
    </source>
</reference>
<gene>
    <name evidence="1" type="ORF">RRG08_037859</name>
</gene>
<evidence type="ECO:0000313" key="1">
    <source>
        <dbReference type="EMBL" id="KAK3770666.1"/>
    </source>
</evidence>
<accession>A0AAE0ZKY2</accession>